<accession>A0AAD7US50</accession>
<keyword evidence="2" id="KW-1185">Reference proteome</keyword>
<proteinExistence type="predicted"/>
<name>A0AAD7US50_9FUNG</name>
<dbReference type="AlphaFoldDB" id="A0AAD7US50"/>
<dbReference type="Proteomes" id="UP001234581">
    <property type="component" value="Unassembled WGS sequence"/>
</dbReference>
<evidence type="ECO:0000313" key="2">
    <source>
        <dbReference type="Proteomes" id="UP001234581"/>
    </source>
</evidence>
<dbReference type="GeneID" id="83219613"/>
<sequence>MSSSSTDSNKIRTMLFRRNGCNASDLTDNDVKEEIDHLQRLYLLALDELNFAQDSMGSLYYEGDRITAHEAINDCTNTFMRLLSRISDIDQRRHLRLTIIPKLVDLQEQYNQLPPPPPSSP</sequence>
<evidence type="ECO:0000313" key="1">
    <source>
        <dbReference type="EMBL" id="KAJ8652168.1"/>
    </source>
</evidence>
<reference evidence="1 2" key="1">
    <citation type="submission" date="2023-03" db="EMBL/GenBank/DDBJ databases">
        <title>Genome sequence of Lichtheimia ornata CBS 291.66.</title>
        <authorList>
            <person name="Mohabir J.T."/>
            <person name="Shea T.P."/>
            <person name="Kurbessoian T."/>
            <person name="Berby B."/>
            <person name="Fontaine J."/>
            <person name="Livny J."/>
            <person name="Gnirke A."/>
            <person name="Stajich J.E."/>
            <person name="Cuomo C.A."/>
        </authorList>
    </citation>
    <scope>NUCLEOTIDE SEQUENCE [LARGE SCALE GENOMIC DNA]</scope>
    <source>
        <strain evidence="1">CBS 291.66</strain>
    </source>
</reference>
<comment type="caution">
    <text evidence="1">The sequence shown here is derived from an EMBL/GenBank/DDBJ whole genome shotgun (WGS) entry which is preliminary data.</text>
</comment>
<dbReference type="RefSeq" id="XP_058337082.1">
    <property type="nucleotide sequence ID" value="XM_058492172.1"/>
</dbReference>
<dbReference type="EMBL" id="JARTCD010000116">
    <property type="protein sequence ID" value="KAJ8652168.1"/>
    <property type="molecule type" value="Genomic_DNA"/>
</dbReference>
<organism evidence="1 2">
    <name type="scientific">Lichtheimia ornata</name>
    <dbReference type="NCBI Taxonomy" id="688661"/>
    <lineage>
        <taxon>Eukaryota</taxon>
        <taxon>Fungi</taxon>
        <taxon>Fungi incertae sedis</taxon>
        <taxon>Mucoromycota</taxon>
        <taxon>Mucoromycotina</taxon>
        <taxon>Mucoromycetes</taxon>
        <taxon>Mucorales</taxon>
        <taxon>Lichtheimiaceae</taxon>
        <taxon>Lichtheimia</taxon>
    </lineage>
</organism>
<gene>
    <name evidence="1" type="ORF">O0I10_012226</name>
</gene>
<protein>
    <submittedName>
        <fullName evidence="1">Uncharacterized protein</fullName>
    </submittedName>
</protein>